<dbReference type="EMBL" id="CAJNOU010004198">
    <property type="protein sequence ID" value="CAF1431072.1"/>
    <property type="molecule type" value="Genomic_DNA"/>
</dbReference>
<sequence>MADPDNNDDENFRDWFRSFAILSLLPLNHMLYSLQYLVQIKPNYSTIPQFLHYYHKTYGPFSHFSPHMYNHYRNITPRTTNYLEGRHARMKKHVSSPHPNIYVAIDLLRNGQSLASITRLRDDLRAPTLKHRKNNVISDECLMKLWKHYDEGRIDMPTFLKTAGMRYFQRSPKS</sequence>
<feature type="transmembrane region" description="Helical" evidence="1">
    <location>
        <begin position="15"/>
        <end position="34"/>
    </location>
</feature>
<gene>
    <name evidence="4" type="ORF">FNK824_LOCUS32495</name>
    <name evidence="5" type="ORF">OTI717_LOCUS37633</name>
    <name evidence="2" type="ORF">RFH988_LOCUS35222</name>
    <name evidence="3" type="ORF">SEV965_LOCUS32748</name>
</gene>
<keyword evidence="1" id="KW-1133">Transmembrane helix</keyword>
<dbReference type="EMBL" id="CAJNOO010005259">
    <property type="protein sequence ID" value="CAF1410892.1"/>
    <property type="molecule type" value="Genomic_DNA"/>
</dbReference>
<evidence type="ECO:0000313" key="5">
    <source>
        <dbReference type="EMBL" id="CAF4180018.1"/>
    </source>
</evidence>
<name>A0A815NF02_9BILA</name>
<keyword evidence="1" id="KW-0472">Membrane</keyword>
<evidence type="ECO:0000313" key="2">
    <source>
        <dbReference type="EMBL" id="CAF1410892.1"/>
    </source>
</evidence>
<dbReference type="OrthoDB" id="6123510at2759"/>
<dbReference type="EMBL" id="CAJOAX010018280">
    <property type="protein sequence ID" value="CAF4180018.1"/>
    <property type="molecule type" value="Genomic_DNA"/>
</dbReference>
<dbReference type="Proteomes" id="UP000663874">
    <property type="component" value="Unassembled WGS sequence"/>
</dbReference>
<evidence type="ECO:0000313" key="3">
    <source>
        <dbReference type="EMBL" id="CAF1431072.1"/>
    </source>
</evidence>
<comment type="caution">
    <text evidence="3">The sequence shown here is derived from an EMBL/GenBank/DDBJ whole genome shotgun (WGS) entry which is preliminary data.</text>
</comment>
<accession>A0A815NF02</accession>
<proteinExistence type="predicted"/>
<protein>
    <submittedName>
        <fullName evidence="3">Uncharacterized protein</fullName>
    </submittedName>
</protein>
<reference evidence="3" key="1">
    <citation type="submission" date="2021-02" db="EMBL/GenBank/DDBJ databases">
        <authorList>
            <person name="Nowell W R."/>
        </authorList>
    </citation>
    <scope>NUCLEOTIDE SEQUENCE</scope>
</reference>
<keyword evidence="1" id="KW-0812">Transmembrane</keyword>
<dbReference type="Proteomes" id="UP000663889">
    <property type="component" value="Unassembled WGS sequence"/>
</dbReference>
<dbReference type="Proteomes" id="UP000663882">
    <property type="component" value="Unassembled WGS sequence"/>
</dbReference>
<evidence type="ECO:0000256" key="1">
    <source>
        <dbReference type="SAM" id="Phobius"/>
    </source>
</evidence>
<organism evidence="3 6">
    <name type="scientific">Rotaria sordida</name>
    <dbReference type="NCBI Taxonomy" id="392033"/>
    <lineage>
        <taxon>Eukaryota</taxon>
        <taxon>Metazoa</taxon>
        <taxon>Spiralia</taxon>
        <taxon>Gnathifera</taxon>
        <taxon>Rotifera</taxon>
        <taxon>Eurotatoria</taxon>
        <taxon>Bdelloidea</taxon>
        <taxon>Philodinida</taxon>
        <taxon>Philodinidae</taxon>
        <taxon>Rotaria</taxon>
    </lineage>
</organism>
<evidence type="ECO:0000313" key="4">
    <source>
        <dbReference type="EMBL" id="CAF4125397.1"/>
    </source>
</evidence>
<evidence type="ECO:0000313" key="6">
    <source>
        <dbReference type="Proteomes" id="UP000663889"/>
    </source>
</evidence>
<dbReference type="AlphaFoldDB" id="A0A815NF02"/>
<dbReference type="Proteomes" id="UP000663823">
    <property type="component" value="Unassembled WGS sequence"/>
</dbReference>
<dbReference type="EMBL" id="CAJOBE010011189">
    <property type="protein sequence ID" value="CAF4125397.1"/>
    <property type="molecule type" value="Genomic_DNA"/>
</dbReference>